<dbReference type="SUPFAM" id="SSF56214">
    <property type="entry name" value="4'-phosphopantetheinyl transferase"/>
    <property type="match status" value="2"/>
</dbReference>
<comment type="caution">
    <text evidence="5">The sequence shown here is derived from an EMBL/GenBank/DDBJ whole genome shotgun (WGS) entry which is preliminary data.</text>
</comment>
<keyword evidence="6" id="KW-1185">Reference proteome</keyword>
<evidence type="ECO:0000259" key="4">
    <source>
        <dbReference type="Pfam" id="PF22624"/>
    </source>
</evidence>
<dbReference type="GO" id="GO:0019878">
    <property type="term" value="P:lysine biosynthetic process via aminoadipic acid"/>
    <property type="evidence" value="ECO:0007669"/>
    <property type="project" value="TreeGrafter"/>
</dbReference>
<accession>A0A2A2ERU9</accession>
<dbReference type="RefSeq" id="WP_095622475.1">
    <property type="nucleotide sequence ID" value="NZ_NSKB01000007.1"/>
</dbReference>
<evidence type="ECO:0000256" key="1">
    <source>
        <dbReference type="ARBA" id="ARBA00010990"/>
    </source>
</evidence>
<dbReference type="OrthoDB" id="9808281at2"/>
<name>A0A2A2ERU9_9GAMM</name>
<keyword evidence="2 5" id="KW-0808">Transferase</keyword>
<dbReference type="Pfam" id="PF01648">
    <property type="entry name" value="ACPS"/>
    <property type="match status" value="1"/>
</dbReference>
<dbReference type="InterPro" id="IPR037143">
    <property type="entry name" value="4-PPantetheinyl_Trfase_dom_sf"/>
</dbReference>
<dbReference type="EMBL" id="NSKB01000007">
    <property type="protein sequence ID" value="PAU75280.1"/>
    <property type="molecule type" value="Genomic_DNA"/>
</dbReference>
<dbReference type="PANTHER" id="PTHR12215:SF10">
    <property type="entry name" value="L-AMINOADIPATE-SEMIALDEHYDE DEHYDROGENASE-PHOSPHOPANTETHEINYL TRANSFERASE"/>
    <property type="match status" value="1"/>
</dbReference>
<gene>
    <name evidence="5" type="ORF">CK498_19250</name>
</gene>
<comment type="similarity">
    <text evidence="1">Belongs to the P-Pant transferase superfamily. Gsp/Sfp/HetI/AcpT family.</text>
</comment>
<dbReference type="Pfam" id="PF22624">
    <property type="entry name" value="AASDHPPT_N"/>
    <property type="match status" value="1"/>
</dbReference>
<organism evidence="5 6">
    <name type="scientific">Halomonas salipaludis</name>
    <dbReference type="NCBI Taxonomy" id="2032625"/>
    <lineage>
        <taxon>Bacteria</taxon>
        <taxon>Pseudomonadati</taxon>
        <taxon>Pseudomonadota</taxon>
        <taxon>Gammaproteobacteria</taxon>
        <taxon>Oceanospirillales</taxon>
        <taxon>Halomonadaceae</taxon>
        <taxon>Halomonas</taxon>
    </lineage>
</organism>
<dbReference type="PANTHER" id="PTHR12215">
    <property type="entry name" value="PHOSPHOPANTETHEINE TRANSFERASE"/>
    <property type="match status" value="1"/>
</dbReference>
<dbReference type="InterPro" id="IPR055066">
    <property type="entry name" value="AASDHPPT_N"/>
</dbReference>
<reference evidence="5 6" key="1">
    <citation type="submission" date="2017-08" db="EMBL/GenBank/DDBJ databases">
        <title>Halomonas alkalisoli sp. nov., isolated from saline alkaline soil.</title>
        <authorList>
            <person name="Wang D."/>
            <person name="Zhang G."/>
        </authorList>
    </citation>
    <scope>NUCLEOTIDE SEQUENCE [LARGE SCALE GENOMIC DNA]</scope>
    <source>
        <strain evidence="5 6">WRN001</strain>
    </source>
</reference>
<feature type="domain" description="4'-phosphopantetheinyl transferase" evidence="3">
    <location>
        <begin position="115"/>
        <end position="197"/>
    </location>
</feature>
<dbReference type="GO" id="GO:0008897">
    <property type="term" value="F:holo-[acyl-carrier-protein] synthase activity"/>
    <property type="evidence" value="ECO:0007669"/>
    <property type="project" value="InterPro"/>
</dbReference>
<dbReference type="InterPro" id="IPR050559">
    <property type="entry name" value="P-Pant_transferase_sf"/>
</dbReference>
<evidence type="ECO:0000259" key="3">
    <source>
        <dbReference type="Pfam" id="PF01648"/>
    </source>
</evidence>
<protein>
    <submittedName>
        <fullName evidence="5">4-phosphopantetheinyl transferase</fullName>
    </submittedName>
</protein>
<dbReference type="GO" id="GO:0005829">
    <property type="term" value="C:cytosol"/>
    <property type="evidence" value="ECO:0007669"/>
    <property type="project" value="TreeGrafter"/>
</dbReference>
<dbReference type="AlphaFoldDB" id="A0A2A2ERU9"/>
<evidence type="ECO:0000313" key="6">
    <source>
        <dbReference type="Proteomes" id="UP000217771"/>
    </source>
</evidence>
<sequence>MQRLPLAESVPTELEVWQLLLDTGREPAPDAWRLLSHEEQARARRFRHLADRVRAVATRAALRRLLAERIGVAADELAFSENAHGKPLLAGVEGPAFNVSHAGNVALIALAPSGAVGVDIERQHNDAELEALYDLLLSPSERAEHSGGQAVLPLIERWVVKEATLKALGVGIAEHLPALSVFLSSGQRNAYRLDYRLAAPPLEAWAISAPAGYTAALACADRTASEPFSTHSLGGQPCTAMAQHQ</sequence>
<evidence type="ECO:0000256" key="2">
    <source>
        <dbReference type="ARBA" id="ARBA00022679"/>
    </source>
</evidence>
<dbReference type="Proteomes" id="UP000217771">
    <property type="component" value="Unassembled WGS sequence"/>
</dbReference>
<dbReference type="InterPro" id="IPR008278">
    <property type="entry name" value="4-PPantetheinyl_Trfase_dom"/>
</dbReference>
<dbReference type="Gene3D" id="3.90.470.20">
    <property type="entry name" value="4'-phosphopantetheinyl transferase domain"/>
    <property type="match status" value="1"/>
</dbReference>
<dbReference type="GO" id="GO:0000287">
    <property type="term" value="F:magnesium ion binding"/>
    <property type="evidence" value="ECO:0007669"/>
    <property type="project" value="InterPro"/>
</dbReference>
<proteinExistence type="inferred from homology"/>
<evidence type="ECO:0000313" key="5">
    <source>
        <dbReference type="EMBL" id="PAU75280.1"/>
    </source>
</evidence>
<feature type="domain" description="4'-phosphopantetheinyl transferase N-terminal" evidence="4">
    <location>
        <begin position="31"/>
        <end position="110"/>
    </location>
</feature>